<comment type="caution">
    <text evidence="2">The sequence shown here is derived from an EMBL/GenBank/DDBJ whole genome shotgun (WGS) entry which is preliminary data.</text>
</comment>
<name>A0A699HPV4_TANCI</name>
<gene>
    <name evidence="2" type="ORF">Tci_436905</name>
</gene>
<feature type="compositionally biased region" description="Basic residues" evidence="1">
    <location>
        <begin position="156"/>
        <end position="166"/>
    </location>
</feature>
<evidence type="ECO:0000313" key="2">
    <source>
        <dbReference type="EMBL" id="GEY64931.1"/>
    </source>
</evidence>
<feature type="non-terminal residue" evidence="2">
    <location>
        <position position="166"/>
    </location>
</feature>
<accession>A0A699HPV4</accession>
<reference evidence="2" key="1">
    <citation type="journal article" date="2019" name="Sci. Rep.">
        <title>Draft genome of Tanacetum cinerariifolium, the natural source of mosquito coil.</title>
        <authorList>
            <person name="Yamashiro T."/>
            <person name="Shiraishi A."/>
            <person name="Satake H."/>
            <person name="Nakayama K."/>
        </authorList>
    </citation>
    <scope>NUCLEOTIDE SEQUENCE</scope>
</reference>
<organism evidence="2">
    <name type="scientific">Tanacetum cinerariifolium</name>
    <name type="common">Dalmatian daisy</name>
    <name type="synonym">Chrysanthemum cinerariifolium</name>
    <dbReference type="NCBI Taxonomy" id="118510"/>
    <lineage>
        <taxon>Eukaryota</taxon>
        <taxon>Viridiplantae</taxon>
        <taxon>Streptophyta</taxon>
        <taxon>Embryophyta</taxon>
        <taxon>Tracheophyta</taxon>
        <taxon>Spermatophyta</taxon>
        <taxon>Magnoliopsida</taxon>
        <taxon>eudicotyledons</taxon>
        <taxon>Gunneridae</taxon>
        <taxon>Pentapetalae</taxon>
        <taxon>asterids</taxon>
        <taxon>campanulids</taxon>
        <taxon>Asterales</taxon>
        <taxon>Asteraceae</taxon>
        <taxon>Asteroideae</taxon>
        <taxon>Anthemideae</taxon>
        <taxon>Anthemidinae</taxon>
        <taxon>Tanacetum</taxon>
    </lineage>
</organism>
<sequence>MSEECVCGMCPRNVSAKYVCEMCLQNVSGECVILWFVHFKECVILRFVHSAIYVYRGSKVLRVLRDLIVHHSSINNSASLCNKFGGFYFIFKFGISGLLHHVVTTIADRIRELLEYMDVHDNDASESSQPSWGKIVYIDVTRTSKDNEDPSWSKSFKTRRTQKTSS</sequence>
<dbReference type="EMBL" id="BKCJ010196838">
    <property type="protein sequence ID" value="GEY64931.1"/>
    <property type="molecule type" value="Genomic_DNA"/>
</dbReference>
<feature type="region of interest" description="Disordered" evidence="1">
    <location>
        <begin position="144"/>
        <end position="166"/>
    </location>
</feature>
<proteinExistence type="predicted"/>
<dbReference type="AlphaFoldDB" id="A0A699HPV4"/>
<protein>
    <submittedName>
        <fullName evidence="2">Uncharacterized protein</fullName>
    </submittedName>
</protein>
<evidence type="ECO:0000256" key="1">
    <source>
        <dbReference type="SAM" id="MobiDB-lite"/>
    </source>
</evidence>